<accession>A0A1T2XNW2</accession>
<sequence length="151" mass="17545">MGHSDEVVMIGIVVIAVLWAYFGLRKWLHSPLKTNFSSVPINKDIKDSVAVQLMERDGYDVVGGKVRIPFYFLVNNIQLDSRLFVDYVARRSGSYFLVKVARDRTPMDWTASSVRNKLLPYFLLYSDIDGILYVDEKEQEIHQIHFQLEEE</sequence>
<name>A0A1T2XNW2_9BACL</name>
<evidence type="ECO:0000313" key="3">
    <source>
        <dbReference type="Proteomes" id="UP000190188"/>
    </source>
</evidence>
<reference evidence="2 3" key="1">
    <citation type="submission" date="2017-01" db="EMBL/GenBank/DDBJ databases">
        <title>Genome analysis of Paenibacillus selenitrireducens ES3-24.</title>
        <authorList>
            <person name="Xu D."/>
            <person name="Yao R."/>
            <person name="Zheng S."/>
        </authorList>
    </citation>
    <scope>NUCLEOTIDE SEQUENCE [LARGE SCALE GENOMIC DNA]</scope>
    <source>
        <strain evidence="2 3">ES3-24</strain>
    </source>
</reference>
<keyword evidence="3" id="KW-1185">Reference proteome</keyword>
<dbReference type="STRING" id="1324314.BVG16_03280"/>
<keyword evidence="1" id="KW-0812">Transmembrane</keyword>
<dbReference type="RefSeq" id="WP_144027274.1">
    <property type="nucleotide sequence ID" value="NZ_MSZX01000001.1"/>
</dbReference>
<dbReference type="AlphaFoldDB" id="A0A1T2XNW2"/>
<evidence type="ECO:0000256" key="1">
    <source>
        <dbReference type="SAM" id="Phobius"/>
    </source>
</evidence>
<dbReference type="EMBL" id="MSZX01000001">
    <property type="protein sequence ID" value="OPA81554.1"/>
    <property type="molecule type" value="Genomic_DNA"/>
</dbReference>
<dbReference type="Proteomes" id="UP000190188">
    <property type="component" value="Unassembled WGS sequence"/>
</dbReference>
<organism evidence="2 3">
    <name type="scientific">Paenibacillus selenitireducens</name>
    <dbReference type="NCBI Taxonomy" id="1324314"/>
    <lineage>
        <taxon>Bacteria</taxon>
        <taxon>Bacillati</taxon>
        <taxon>Bacillota</taxon>
        <taxon>Bacilli</taxon>
        <taxon>Bacillales</taxon>
        <taxon>Paenibacillaceae</taxon>
        <taxon>Paenibacillus</taxon>
    </lineage>
</organism>
<proteinExistence type="predicted"/>
<keyword evidence="1" id="KW-1133">Transmembrane helix</keyword>
<dbReference type="OrthoDB" id="2988117at2"/>
<feature type="transmembrane region" description="Helical" evidence="1">
    <location>
        <begin position="6"/>
        <end position="24"/>
    </location>
</feature>
<evidence type="ECO:0000313" key="2">
    <source>
        <dbReference type="EMBL" id="OPA81554.1"/>
    </source>
</evidence>
<comment type="caution">
    <text evidence="2">The sequence shown here is derived from an EMBL/GenBank/DDBJ whole genome shotgun (WGS) entry which is preliminary data.</text>
</comment>
<keyword evidence="1" id="KW-0472">Membrane</keyword>
<gene>
    <name evidence="2" type="ORF">BVG16_03280</name>
</gene>
<protein>
    <submittedName>
        <fullName evidence="2">Uncharacterized protein</fullName>
    </submittedName>
</protein>